<dbReference type="AlphaFoldDB" id="A0A8C6PX52"/>
<evidence type="ECO:0000256" key="7">
    <source>
        <dbReference type="ARBA" id="ARBA00023163"/>
    </source>
</evidence>
<feature type="region of interest" description="Disordered" evidence="10">
    <location>
        <begin position="413"/>
        <end position="436"/>
    </location>
</feature>
<evidence type="ECO:0000256" key="5">
    <source>
        <dbReference type="ARBA" id="ARBA00023015"/>
    </source>
</evidence>
<feature type="domain" description="BED-type" evidence="11">
    <location>
        <begin position="19"/>
        <end position="74"/>
    </location>
</feature>
<evidence type="ECO:0000256" key="1">
    <source>
        <dbReference type="ARBA" id="ARBA00004123"/>
    </source>
</evidence>
<reference evidence="12" key="3">
    <citation type="submission" date="2025-09" db="UniProtKB">
        <authorList>
            <consortium name="Ensembl"/>
        </authorList>
    </citation>
    <scope>IDENTIFICATION</scope>
</reference>
<accession>A0A8C6PX52</accession>
<dbReference type="GO" id="GO:0046983">
    <property type="term" value="F:protein dimerization activity"/>
    <property type="evidence" value="ECO:0007669"/>
    <property type="project" value="InterPro"/>
</dbReference>
<sequence>FQNKCRGGGRQDTKSLGKRATSVVWRHFGFKSSDVEQTTIICKCCRATVVAGGGNTSNLLHHLSRKHVLDYQECLKLRSAPSTSEAKTASSGQSQTSIKDAFAKGTGRQDLTKAVGRGSRRQVEGFDLWIISDISEALGSWKMESNCVGLRGSYGEVGVIVVLTSDMWTSVSTEAYLTVTCHLIENWQMREFVLETHTFHGTHTADNIRLELKRITEECGITEKVVAVVTDNGANMVAAVHKAGWRHHPCFAHTLNLIVKDSLKAVPEVVQVLEKCSAIVSYFHHSSKATEKLRDIQQQLKVAEHKLIQSVETLSKVIPLVSLIHRAVSACEHQSNSLATQLAQQCQRRFRGVETIHCLAASTFVDVRLKHFGFRDKDNVEVMKKRLCAEMQEVYQAGQSAVPPTPCSVSTACSTSEPSASVPSTSGYNQSPTASDFDKQVMSNQHHRSASTDVLIEVRRYSEEKLIRRDKDPLLWWQEHGQTFPALSKLAVRYLGIVASSVPAERIFSKAGEVLRKKRSRLKGKTLAKQLTAALDEHNIYDSFQSGFRRAHSTETA</sequence>
<proteinExistence type="predicted"/>
<name>A0A8C6PX52_NOTFU</name>
<dbReference type="Ensembl" id="ENSNFUT00015052588.1">
    <property type="protein sequence ID" value="ENSNFUP00015050417.1"/>
    <property type="gene ID" value="ENSNFUG00015023678.1"/>
</dbReference>
<keyword evidence="2" id="KW-0479">Metal-binding</keyword>
<dbReference type="GO" id="GO:0008270">
    <property type="term" value="F:zinc ion binding"/>
    <property type="evidence" value="ECO:0007669"/>
    <property type="project" value="UniProtKB-KW"/>
</dbReference>
<reference evidence="12" key="1">
    <citation type="submission" date="2014-08" db="EMBL/GenBank/DDBJ databases">
        <authorList>
            <person name="Senf B."/>
            <person name="Petzold A."/>
            <person name="Downie B.R."/>
            <person name="Koch P."/>
            <person name="Platzer M."/>
        </authorList>
    </citation>
    <scope>NUCLEOTIDE SEQUENCE [LARGE SCALE GENOMIC DNA]</scope>
    <source>
        <strain evidence="12">GRZ</strain>
    </source>
</reference>
<dbReference type="InterPro" id="IPR036236">
    <property type="entry name" value="Znf_C2H2_sf"/>
</dbReference>
<dbReference type="InterPro" id="IPR003656">
    <property type="entry name" value="Znf_BED"/>
</dbReference>
<feature type="compositionally biased region" description="Polar residues" evidence="10">
    <location>
        <begin position="413"/>
        <end position="434"/>
    </location>
</feature>
<keyword evidence="5" id="KW-0805">Transcription regulation</keyword>
<protein>
    <recommendedName>
        <fullName evidence="11">BED-type domain-containing protein</fullName>
    </recommendedName>
</protein>
<reference evidence="12" key="2">
    <citation type="submission" date="2025-08" db="UniProtKB">
        <authorList>
            <consortium name="Ensembl"/>
        </authorList>
    </citation>
    <scope>IDENTIFICATION</scope>
</reference>
<dbReference type="SUPFAM" id="SSF57667">
    <property type="entry name" value="beta-beta-alpha zinc fingers"/>
    <property type="match status" value="1"/>
</dbReference>
<comment type="subcellular location">
    <subcellularLocation>
        <location evidence="1">Nucleus</location>
    </subcellularLocation>
</comment>
<dbReference type="GeneTree" id="ENSGT00940000161131"/>
<evidence type="ECO:0000256" key="10">
    <source>
        <dbReference type="SAM" id="MobiDB-lite"/>
    </source>
</evidence>
<dbReference type="Pfam" id="PF02892">
    <property type="entry name" value="zf-BED"/>
    <property type="match status" value="1"/>
</dbReference>
<dbReference type="InterPro" id="IPR008906">
    <property type="entry name" value="HATC_C_dom"/>
</dbReference>
<evidence type="ECO:0000256" key="4">
    <source>
        <dbReference type="ARBA" id="ARBA00022833"/>
    </source>
</evidence>
<keyword evidence="3 9" id="KW-0863">Zinc-finger</keyword>
<dbReference type="PANTHER" id="PTHR46481">
    <property type="entry name" value="ZINC FINGER BED DOMAIN-CONTAINING PROTEIN 4"/>
    <property type="match status" value="1"/>
</dbReference>
<evidence type="ECO:0000313" key="13">
    <source>
        <dbReference type="Proteomes" id="UP000694548"/>
    </source>
</evidence>
<evidence type="ECO:0000259" key="11">
    <source>
        <dbReference type="PROSITE" id="PS50808"/>
    </source>
</evidence>
<organism evidence="12 13">
    <name type="scientific">Nothobranchius furzeri</name>
    <name type="common">Turquoise killifish</name>
    <dbReference type="NCBI Taxonomy" id="105023"/>
    <lineage>
        <taxon>Eukaryota</taxon>
        <taxon>Metazoa</taxon>
        <taxon>Chordata</taxon>
        <taxon>Craniata</taxon>
        <taxon>Vertebrata</taxon>
        <taxon>Euteleostomi</taxon>
        <taxon>Actinopterygii</taxon>
        <taxon>Neopterygii</taxon>
        <taxon>Teleostei</taxon>
        <taxon>Neoteleostei</taxon>
        <taxon>Acanthomorphata</taxon>
        <taxon>Ovalentaria</taxon>
        <taxon>Atherinomorphae</taxon>
        <taxon>Cyprinodontiformes</taxon>
        <taxon>Nothobranchiidae</taxon>
        <taxon>Nothobranchius</taxon>
    </lineage>
</organism>
<dbReference type="GO" id="GO:0005634">
    <property type="term" value="C:nucleus"/>
    <property type="evidence" value="ECO:0007669"/>
    <property type="project" value="UniProtKB-SubCell"/>
</dbReference>
<dbReference type="GO" id="GO:0009791">
    <property type="term" value="P:post-embryonic development"/>
    <property type="evidence" value="ECO:0007669"/>
    <property type="project" value="UniProtKB-ARBA"/>
</dbReference>
<keyword evidence="13" id="KW-1185">Reference proteome</keyword>
<evidence type="ECO:0000256" key="9">
    <source>
        <dbReference type="PROSITE-ProRule" id="PRU00027"/>
    </source>
</evidence>
<keyword evidence="4" id="KW-0862">Zinc</keyword>
<evidence type="ECO:0000313" key="12">
    <source>
        <dbReference type="Ensembl" id="ENSNFUP00015050417.1"/>
    </source>
</evidence>
<dbReference type="InterPro" id="IPR052035">
    <property type="entry name" value="ZnF_BED_domain_contain"/>
</dbReference>
<dbReference type="SMART" id="SM00614">
    <property type="entry name" value="ZnF_BED"/>
    <property type="match status" value="1"/>
</dbReference>
<evidence type="ECO:0000256" key="2">
    <source>
        <dbReference type="ARBA" id="ARBA00022723"/>
    </source>
</evidence>
<keyword evidence="8" id="KW-0539">Nucleus</keyword>
<dbReference type="Proteomes" id="UP000694548">
    <property type="component" value="Chromosome sgr08"/>
</dbReference>
<dbReference type="Pfam" id="PF05699">
    <property type="entry name" value="Dimer_Tnp_hAT"/>
    <property type="match status" value="1"/>
</dbReference>
<dbReference type="GO" id="GO:0003677">
    <property type="term" value="F:DNA binding"/>
    <property type="evidence" value="ECO:0007669"/>
    <property type="project" value="UniProtKB-KW"/>
</dbReference>
<dbReference type="PANTHER" id="PTHR46481:SF10">
    <property type="entry name" value="ZINC FINGER BED DOMAIN-CONTAINING PROTEIN 39"/>
    <property type="match status" value="1"/>
</dbReference>
<dbReference type="PROSITE" id="PS50808">
    <property type="entry name" value="ZF_BED"/>
    <property type="match status" value="1"/>
</dbReference>
<evidence type="ECO:0000256" key="8">
    <source>
        <dbReference type="ARBA" id="ARBA00023242"/>
    </source>
</evidence>
<keyword evidence="7" id="KW-0804">Transcription</keyword>
<evidence type="ECO:0000256" key="3">
    <source>
        <dbReference type="ARBA" id="ARBA00022771"/>
    </source>
</evidence>
<keyword evidence="6" id="KW-0238">DNA-binding</keyword>
<dbReference type="SUPFAM" id="SSF53098">
    <property type="entry name" value="Ribonuclease H-like"/>
    <property type="match status" value="1"/>
</dbReference>
<dbReference type="InterPro" id="IPR012337">
    <property type="entry name" value="RNaseH-like_sf"/>
</dbReference>
<evidence type="ECO:0000256" key="6">
    <source>
        <dbReference type="ARBA" id="ARBA00023125"/>
    </source>
</evidence>